<accession>A0A178HWX0</accession>
<dbReference type="OrthoDB" id="5415580at2"/>
<name>A0A178HWX0_9HYPH</name>
<evidence type="ECO:0000313" key="4">
    <source>
        <dbReference type="EMBL" id="OAM76950.1"/>
    </source>
</evidence>
<reference evidence="4 5" key="1">
    <citation type="submission" date="2016-03" db="EMBL/GenBank/DDBJ databases">
        <title>Genome sequencing of Devosia sp. S37.</title>
        <authorList>
            <person name="Mohd Nor M."/>
        </authorList>
    </citation>
    <scope>NUCLEOTIDE SEQUENCE [LARGE SCALE GENOMIC DNA]</scope>
    <source>
        <strain evidence="4 5">S37</strain>
    </source>
</reference>
<dbReference type="AlphaFoldDB" id="A0A178HWX0"/>
<dbReference type="InterPro" id="IPR036148">
    <property type="entry name" value="MmgE/PrpD_sf"/>
</dbReference>
<comment type="caution">
    <text evidence="4">The sequence shown here is derived from an EMBL/GenBank/DDBJ whole genome shotgun (WGS) entry which is preliminary data.</text>
</comment>
<dbReference type="PANTHER" id="PTHR16943:SF8">
    <property type="entry name" value="2-METHYLCITRATE DEHYDRATASE"/>
    <property type="match status" value="1"/>
</dbReference>
<evidence type="ECO:0000256" key="1">
    <source>
        <dbReference type="ARBA" id="ARBA00006174"/>
    </source>
</evidence>
<dbReference type="GO" id="GO:0016829">
    <property type="term" value="F:lyase activity"/>
    <property type="evidence" value="ECO:0007669"/>
    <property type="project" value="InterPro"/>
</dbReference>
<dbReference type="InterPro" id="IPR045337">
    <property type="entry name" value="MmgE_PrpD_C"/>
</dbReference>
<dbReference type="Gene3D" id="1.10.4100.10">
    <property type="entry name" value="2-methylcitrate dehydratase PrpD"/>
    <property type="match status" value="1"/>
</dbReference>
<evidence type="ECO:0000313" key="5">
    <source>
        <dbReference type="Proteomes" id="UP000078389"/>
    </source>
</evidence>
<dbReference type="Gene3D" id="3.30.1330.120">
    <property type="entry name" value="2-methylcitrate dehydratase PrpD"/>
    <property type="match status" value="1"/>
</dbReference>
<dbReference type="InterPro" id="IPR005656">
    <property type="entry name" value="MmgE_PrpD"/>
</dbReference>
<keyword evidence="5" id="KW-1185">Reference proteome</keyword>
<comment type="similarity">
    <text evidence="1">Belongs to the PrpD family.</text>
</comment>
<dbReference type="InterPro" id="IPR042188">
    <property type="entry name" value="MmgE/PrpD_sf_2"/>
</dbReference>
<dbReference type="Proteomes" id="UP000078389">
    <property type="component" value="Unassembled WGS sequence"/>
</dbReference>
<dbReference type="EMBL" id="LVVY01000089">
    <property type="protein sequence ID" value="OAM76950.1"/>
    <property type="molecule type" value="Genomic_DNA"/>
</dbReference>
<evidence type="ECO:0000259" key="3">
    <source>
        <dbReference type="Pfam" id="PF19305"/>
    </source>
</evidence>
<sequence length="440" mass="46949">MSSVIQTIAQQIEGRKSFSPTAIQRAQEAIADTYAVMVAGKAEAATQAVRAAFSADISTYYSASTRAMVDATAAHSLDFDDNFHPARAHASAVLVPALLAASRLVGATSGSQLVSAYLAGLEAQAAVGFGVVPSHYNLGWHGTSTIGSIGAAAGVSHLLGLSLEEMVHAMSIATSLACGPKGQFGTMVKPVHAGFAARNAVDSALLAKAGLRGRADILEGKQGFLELTGGPEARGWDGLTFGPEHVIETRGLVTKRHPCCASTHRAVDALLDLKQDHQLSFNDIDRIVAKVGVSAAKNLAYPDPEDEMQARFSMQYCLATAFTTGRLALSDFTPEVVRQRKCAPLMGRIEMVSYTPEDERGWERLPHIVTVITRDGQHLVTERLHAKGAIEAPMDENDRYQKFMDCLAWAGMEKGGSDSKWQAVCQLSHTTNVVDVLGMD</sequence>
<proteinExistence type="inferred from homology"/>
<protein>
    <submittedName>
        <fullName evidence="4">2-methylcitrate dehydratase</fullName>
    </submittedName>
</protein>
<dbReference type="InterPro" id="IPR042183">
    <property type="entry name" value="MmgE/PrpD_sf_1"/>
</dbReference>
<dbReference type="Pfam" id="PF03972">
    <property type="entry name" value="MmgE_PrpD_N"/>
    <property type="match status" value="1"/>
</dbReference>
<dbReference type="RefSeq" id="WP_067456563.1">
    <property type="nucleotide sequence ID" value="NZ_LVVY01000089.1"/>
</dbReference>
<evidence type="ECO:0000259" key="2">
    <source>
        <dbReference type="Pfam" id="PF03972"/>
    </source>
</evidence>
<gene>
    <name evidence="4" type="ORF">A3840_11465</name>
</gene>
<feature type="domain" description="MmgE/PrpD N-terminal" evidence="2">
    <location>
        <begin position="17"/>
        <end position="230"/>
    </location>
</feature>
<dbReference type="STRING" id="1770058.A3840_11465"/>
<feature type="domain" description="MmgE/PrpD C-terminal" evidence="3">
    <location>
        <begin position="257"/>
        <end position="409"/>
    </location>
</feature>
<dbReference type="PANTHER" id="PTHR16943">
    <property type="entry name" value="2-METHYLCITRATE DEHYDRATASE-RELATED"/>
    <property type="match status" value="1"/>
</dbReference>
<dbReference type="SUPFAM" id="SSF103378">
    <property type="entry name" value="2-methylcitrate dehydratase PrpD"/>
    <property type="match status" value="1"/>
</dbReference>
<dbReference type="InterPro" id="IPR045336">
    <property type="entry name" value="MmgE_PrpD_N"/>
</dbReference>
<organism evidence="4 5">
    <name type="scientific">Devosia elaeis</name>
    <dbReference type="NCBI Taxonomy" id="1770058"/>
    <lineage>
        <taxon>Bacteria</taxon>
        <taxon>Pseudomonadati</taxon>
        <taxon>Pseudomonadota</taxon>
        <taxon>Alphaproteobacteria</taxon>
        <taxon>Hyphomicrobiales</taxon>
        <taxon>Devosiaceae</taxon>
        <taxon>Devosia</taxon>
    </lineage>
</organism>
<dbReference type="Pfam" id="PF19305">
    <property type="entry name" value="MmgE_PrpD_C"/>
    <property type="match status" value="1"/>
</dbReference>